<sequence>MQVRHERRSQRGLMDLTDTEWSLIEPWLLRPSKQVWRRNVDLPEVFERHTVSPAPHWLVMAGQRISPPVAVDEGDDLAA</sequence>
<name>A0A4D8QB50_AZOBR</name>
<keyword evidence="1" id="KW-0614">Plasmid</keyword>
<proteinExistence type="predicted"/>
<geneLocation type="plasmid" evidence="1">
    <name>p1</name>
</geneLocation>
<dbReference type="Proteomes" id="UP000298596">
    <property type="component" value="Plasmid p1"/>
</dbReference>
<evidence type="ECO:0000313" key="2">
    <source>
        <dbReference type="Proteomes" id="UP000298596"/>
    </source>
</evidence>
<accession>A0A4D8QB50</accession>
<gene>
    <name evidence="1" type="ORF">D3867_14975</name>
</gene>
<evidence type="ECO:0000313" key="1">
    <source>
        <dbReference type="EMBL" id="QCO03382.1"/>
    </source>
</evidence>
<protein>
    <submittedName>
        <fullName evidence="1">Uncharacterized protein</fullName>
    </submittedName>
</protein>
<dbReference type="EMBL" id="CP032331">
    <property type="protein sequence ID" value="QCO03382.1"/>
    <property type="molecule type" value="Genomic_DNA"/>
</dbReference>
<organism evidence="1 2">
    <name type="scientific">Azospirillum brasilense</name>
    <dbReference type="NCBI Taxonomy" id="192"/>
    <lineage>
        <taxon>Bacteria</taxon>
        <taxon>Pseudomonadati</taxon>
        <taxon>Pseudomonadota</taxon>
        <taxon>Alphaproteobacteria</taxon>
        <taxon>Rhodospirillales</taxon>
        <taxon>Azospirillaceae</taxon>
        <taxon>Azospirillum</taxon>
    </lineage>
</organism>
<dbReference type="AlphaFoldDB" id="A0A4D8QB50"/>
<reference evidence="1 2" key="1">
    <citation type="submission" date="2018-09" db="EMBL/GenBank/DDBJ databases">
        <title>Whole genome based analysis of evolution and adaptive divergence in Indian and Brazilian strains of Azospirillum brasilense.</title>
        <authorList>
            <person name="Singh C."/>
            <person name="Tripathi A.K."/>
        </authorList>
    </citation>
    <scope>NUCLEOTIDE SEQUENCE [LARGE SCALE GENOMIC DNA]</scope>
    <source>
        <strain evidence="1 2">MTCC4036</strain>
        <plasmid evidence="1 2">p1</plasmid>
    </source>
</reference>